<organism evidence="1 2">
    <name type="scientific">Mesoplasma melaleucae</name>
    <dbReference type="NCBI Taxonomy" id="81459"/>
    <lineage>
        <taxon>Bacteria</taxon>
        <taxon>Bacillati</taxon>
        <taxon>Mycoplasmatota</taxon>
        <taxon>Mollicutes</taxon>
        <taxon>Entomoplasmatales</taxon>
        <taxon>Entomoplasmataceae</taxon>
        <taxon>Mesoplasma</taxon>
    </lineage>
</organism>
<gene>
    <name evidence="1" type="ORF">EMELA_v1c08480</name>
</gene>
<name>A0A2K8NWW0_9MOLU</name>
<accession>A0A2K8NWW0</accession>
<dbReference type="AlphaFoldDB" id="A0A2K8NWW0"/>
<keyword evidence="2" id="KW-1185">Reference proteome</keyword>
<evidence type="ECO:0000313" key="2">
    <source>
        <dbReference type="Proteomes" id="UP000231896"/>
    </source>
</evidence>
<reference evidence="1 2" key="1">
    <citation type="submission" date="2017-11" db="EMBL/GenBank/DDBJ databases">
        <title>Genome sequence of Entomoplasma melaleucae M1 (ATCC 49191).</title>
        <authorList>
            <person name="Lo W.-S."/>
            <person name="Gasparich G.E."/>
            <person name="Kuo C.-H."/>
        </authorList>
    </citation>
    <scope>NUCLEOTIDE SEQUENCE [LARGE SCALE GENOMIC DNA]</scope>
    <source>
        <strain evidence="1 2">M1</strain>
    </source>
</reference>
<dbReference type="KEGG" id="eml:EMELA_v1c08480"/>
<dbReference type="EMBL" id="CP024964">
    <property type="protein sequence ID" value="ATZ18332.1"/>
    <property type="molecule type" value="Genomic_DNA"/>
</dbReference>
<protein>
    <submittedName>
        <fullName evidence="1">Uncharacterized protein</fullName>
    </submittedName>
</protein>
<proteinExistence type="predicted"/>
<sequence length="48" mass="5513">MNKRINYLGNEIDISKNNSSRTIITSLSLSKETLELEENIKESWELAS</sequence>
<evidence type="ECO:0000313" key="1">
    <source>
        <dbReference type="EMBL" id="ATZ18332.1"/>
    </source>
</evidence>
<dbReference type="Proteomes" id="UP000231896">
    <property type="component" value="Chromosome"/>
</dbReference>